<accession>A0AAD2CW25</accession>
<feature type="region of interest" description="Disordered" evidence="1">
    <location>
        <begin position="216"/>
        <end position="243"/>
    </location>
</feature>
<dbReference type="InterPro" id="IPR049227">
    <property type="entry name" value="DUF6824"/>
</dbReference>
<reference evidence="3" key="1">
    <citation type="submission" date="2023-08" db="EMBL/GenBank/DDBJ databases">
        <authorList>
            <person name="Audoor S."/>
            <person name="Bilcke G."/>
        </authorList>
    </citation>
    <scope>NUCLEOTIDE SEQUENCE</scope>
</reference>
<dbReference type="Proteomes" id="UP001295423">
    <property type="component" value="Unassembled WGS sequence"/>
</dbReference>
<feature type="region of interest" description="Disordered" evidence="1">
    <location>
        <begin position="24"/>
        <end position="47"/>
    </location>
</feature>
<evidence type="ECO:0000313" key="3">
    <source>
        <dbReference type="EMBL" id="CAJ1943637.1"/>
    </source>
</evidence>
<dbReference type="Pfam" id="PF20710">
    <property type="entry name" value="DUF6824"/>
    <property type="match status" value="1"/>
</dbReference>
<dbReference type="EMBL" id="CAKOGP040001113">
    <property type="protein sequence ID" value="CAJ1943637.1"/>
    <property type="molecule type" value="Genomic_DNA"/>
</dbReference>
<evidence type="ECO:0000256" key="1">
    <source>
        <dbReference type="SAM" id="MobiDB-lite"/>
    </source>
</evidence>
<proteinExistence type="predicted"/>
<gene>
    <name evidence="3" type="ORF">CYCCA115_LOCUS8541</name>
</gene>
<feature type="domain" description="DUF6824" evidence="2">
    <location>
        <begin position="57"/>
        <end position="141"/>
    </location>
</feature>
<evidence type="ECO:0000313" key="4">
    <source>
        <dbReference type="Proteomes" id="UP001295423"/>
    </source>
</evidence>
<feature type="compositionally biased region" description="Polar residues" evidence="1">
    <location>
        <begin position="34"/>
        <end position="47"/>
    </location>
</feature>
<evidence type="ECO:0000259" key="2">
    <source>
        <dbReference type="Pfam" id="PF20710"/>
    </source>
</evidence>
<name>A0AAD2CW25_9STRA</name>
<keyword evidence="4" id="KW-1185">Reference proteome</keyword>
<comment type="caution">
    <text evidence="3">The sequence shown here is derived from an EMBL/GenBank/DDBJ whole genome shotgun (WGS) entry which is preliminary data.</text>
</comment>
<protein>
    <recommendedName>
        <fullName evidence="2">DUF6824 domain-containing protein</fullName>
    </recommendedName>
</protein>
<dbReference type="AlphaFoldDB" id="A0AAD2CW25"/>
<sequence length="243" mass="27001">MYLLLQTMNEGKIWMETDEQASLATEARNDDQKLASSSTSNEGSTILPSHFSPGEYDIICARGSHVKKHPGNKFYQSIIEEAAPRYGASQGKLAKSIIVSAIIDTIRGLTPQGGFVKPAGRQWIEIGNKNAREKVSQALRDQLHSQYRSSAKSKREKKDEANARMNDNLDAFVQSNQFVSDRMSTLTNAIENNTHTQSDAELEELMSRVNLEILHELSGSRHSDEPGVSEPREGGLEEPKTQK</sequence>
<organism evidence="3 4">
    <name type="scientific">Cylindrotheca closterium</name>
    <dbReference type="NCBI Taxonomy" id="2856"/>
    <lineage>
        <taxon>Eukaryota</taxon>
        <taxon>Sar</taxon>
        <taxon>Stramenopiles</taxon>
        <taxon>Ochrophyta</taxon>
        <taxon>Bacillariophyta</taxon>
        <taxon>Bacillariophyceae</taxon>
        <taxon>Bacillariophycidae</taxon>
        <taxon>Bacillariales</taxon>
        <taxon>Bacillariaceae</taxon>
        <taxon>Cylindrotheca</taxon>
    </lineage>
</organism>